<evidence type="ECO:0008006" key="5">
    <source>
        <dbReference type="Google" id="ProtNLM"/>
    </source>
</evidence>
<feature type="compositionally biased region" description="Pro residues" evidence="2">
    <location>
        <begin position="24"/>
        <end position="39"/>
    </location>
</feature>
<dbReference type="PROSITE" id="PS51257">
    <property type="entry name" value="PROKAR_LIPOPROTEIN"/>
    <property type="match status" value="1"/>
</dbReference>
<feature type="region of interest" description="Disordered" evidence="2">
    <location>
        <begin position="24"/>
        <end position="45"/>
    </location>
</feature>
<evidence type="ECO:0000313" key="4">
    <source>
        <dbReference type="EMBL" id="HEF64387.1"/>
    </source>
</evidence>
<sequence>MNRILLALIALILTSACALVAPPTPTPLPPTPTPVPEGPPAVSGPDRERLTAWAEAWSTVSKFRAEITVYDQSGTLQQHLRLAVVLPDRLHAVQLDPASGQPTQEWIIVGDAGWIKQGDRWQLGQIQQPPNLAELYDPAALAEARDATAGGASVTIRELAGESIDGIPCERWEIIVTPAGQQANRMTLWVGREDQLPRQLRTEYPDGSVLQLRYWGYDEAIDIQPPSEQ</sequence>
<protein>
    <recommendedName>
        <fullName evidence="5">Lipoprotein</fullName>
    </recommendedName>
</protein>
<dbReference type="Gene3D" id="2.50.20.20">
    <property type="match status" value="1"/>
</dbReference>
<feature type="signal peptide" evidence="3">
    <location>
        <begin position="1"/>
        <end position="20"/>
    </location>
</feature>
<keyword evidence="1 3" id="KW-0732">Signal</keyword>
<organism evidence="4">
    <name type="scientific">Thermomicrobium roseum</name>
    <dbReference type="NCBI Taxonomy" id="500"/>
    <lineage>
        <taxon>Bacteria</taxon>
        <taxon>Pseudomonadati</taxon>
        <taxon>Thermomicrobiota</taxon>
        <taxon>Thermomicrobia</taxon>
        <taxon>Thermomicrobiales</taxon>
        <taxon>Thermomicrobiaceae</taxon>
        <taxon>Thermomicrobium</taxon>
    </lineage>
</organism>
<accession>A0A7C1G456</accession>
<dbReference type="EMBL" id="DSJL01000006">
    <property type="protein sequence ID" value="HEF64387.1"/>
    <property type="molecule type" value="Genomic_DNA"/>
</dbReference>
<proteinExistence type="predicted"/>
<dbReference type="InterPro" id="IPR029046">
    <property type="entry name" value="LolA/LolB/LppX"/>
</dbReference>
<evidence type="ECO:0000256" key="1">
    <source>
        <dbReference type="ARBA" id="ARBA00022729"/>
    </source>
</evidence>
<comment type="caution">
    <text evidence="4">The sequence shown here is derived from an EMBL/GenBank/DDBJ whole genome shotgun (WGS) entry which is preliminary data.</text>
</comment>
<gene>
    <name evidence="4" type="ORF">ENP47_02080</name>
</gene>
<reference evidence="4" key="1">
    <citation type="journal article" date="2020" name="mSystems">
        <title>Genome- and Community-Level Interaction Insights into Carbon Utilization and Element Cycling Functions of Hydrothermarchaeota in Hydrothermal Sediment.</title>
        <authorList>
            <person name="Zhou Z."/>
            <person name="Liu Y."/>
            <person name="Xu W."/>
            <person name="Pan J."/>
            <person name="Luo Z.H."/>
            <person name="Li M."/>
        </authorList>
    </citation>
    <scope>NUCLEOTIDE SEQUENCE [LARGE SCALE GENOMIC DNA]</scope>
    <source>
        <strain evidence="4">SpSt-222</strain>
    </source>
</reference>
<name>A0A7C1G456_THERO</name>
<dbReference type="AlphaFoldDB" id="A0A7C1G456"/>
<dbReference type="SUPFAM" id="SSF89392">
    <property type="entry name" value="Prokaryotic lipoproteins and lipoprotein localization factors"/>
    <property type="match status" value="1"/>
</dbReference>
<evidence type="ECO:0000256" key="2">
    <source>
        <dbReference type="SAM" id="MobiDB-lite"/>
    </source>
</evidence>
<evidence type="ECO:0000256" key="3">
    <source>
        <dbReference type="SAM" id="SignalP"/>
    </source>
</evidence>
<feature type="chain" id="PRO_5043344110" description="Lipoprotein" evidence="3">
    <location>
        <begin position="21"/>
        <end position="229"/>
    </location>
</feature>